<keyword evidence="4" id="KW-0560">Oxidoreductase</keyword>
<accession>A0AAT9FND8</accession>
<dbReference type="InterPro" id="IPR006094">
    <property type="entry name" value="Oxid_FAD_bind_N"/>
</dbReference>
<dbReference type="FunFam" id="1.10.45.10:FF:000001">
    <property type="entry name" value="D-lactate dehydrogenase mitochondrial"/>
    <property type="match status" value="1"/>
</dbReference>
<dbReference type="InterPro" id="IPR051914">
    <property type="entry name" value="FAD-linked_OxidoTrans_Type4"/>
</dbReference>
<dbReference type="PROSITE" id="PS51387">
    <property type="entry name" value="FAD_PCMH"/>
    <property type="match status" value="1"/>
</dbReference>
<dbReference type="GO" id="GO:0016491">
    <property type="term" value="F:oxidoreductase activity"/>
    <property type="evidence" value="ECO:0007669"/>
    <property type="project" value="UniProtKB-KW"/>
</dbReference>
<dbReference type="Gene3D" id="3.30.465.10">
    <property type="match status" value="1"/>
</dbReference>
<dbReference type="EMBL" id="AP026866">
    <property type="protein sequence ID" value="BDS07469.1"/>
    <property type="molecule type" value="Genomic_DNA"/>
</dbReference>
<dbReference type="GO" id="GO:0071949">
    <property type="term" value="F:FAD binding"/>
    <property type="evidence" value="ECO:0007669"/>
    <property type="project" value="InterPro"/>
</dbReference>
<evidence type="ECO:0000256" key="1">
    <source>
        <dbReference type="ARBA" id="ARBA00001974"/>
    </source>
</evidence>
<reference evidence="6" key="1">
    <citation type="submission" date="2024-07" db="EMBL/GenBank/DDBJ databases">
        <title>Complete genome sequence of Verrucomicrobiaceae bacterium NT6N.</title>
        <authorList>
            <person name="Huang C."/>
            <person name="Takami H."/>
            <person name="Hamasaki K."/>
        </authorList>
    </citation>
    <scope>NUCLEOTIDE SEQUENCE</scope>
    <source>
        <strain evidence="6">NT6N</strain>
    </source>
</reference>
<evidence type="ECO:0000313" key="6">
    <source>
        <dbReference type="EMBL" id="BDS07469.1"/>
    </source>
</evidence>
<dbReference type="AlphaFoldDB" id="A0AAT9FND8"/>
<evidence type="ECO:0000256" key="2">
    <source>
        <dbReference type="ARBA" id="ARBA00022630"/>
    </source>
</evidence>
<keyword evidence="2" id="KW-0285">Flavoprotein</keyword>
<gene>
    <name evidence="6" type="primary">glcD-1</name>
    <name evidence="6" type="ORF">NT6N_25090</name>
</gene>
<sequence length="460" mass="49310">MTTDQLASGLGNFLRPDQISTSDEVRAEHGTDKWHASALPDVVVFVESTEDVAAVMRFASAENVPVYTRAAGTGHIGGCVPVHGGILVSVMRMNQILEINPSDGVCVTQPGVITGELQNAVREHGWYYPPDPASLKECSIGGNIATNAGGPRCLKYGVTKQYVLGLTVVLASGEILKTGGRCHKNSTGFDLTSLIVGSEGMLGIVTEITVRLIPHPQTRAMLGASFPDFTAAAAAVQAILDSGTLPSALEITDGFTMAAARDYLGADKLPPGDAYLMIEIDGNIETVARELPALRDFLLGHQAIRIDEAPDEAACDRIWQLRRDFSYSLKHTGLTKLNEDIVVPRSKLVDLVNFAQQLQKDTGIPVACFGHAGDGNIHTNIMVDNYGDPATKEKADAALNRLFTWVIENKGVISGEHGIGLAKKPWIHQALGEVSIQTHHSIKQALDPNNILNPGKFLDQ</sequence>
<dbReference type="PANTHER" id="PTHR42934:SF2">
    <property type="entry name" value="GLYCOLATE OXIDASE SUBUNIT GLCD"/>
    <property type="match status" value="1"/>
</dbReference>
<dbReference type="InterPro" id="IPR004113">
    <property type="entry name" value="FAD-bd_oxidored_4_C"/>
</dbReference>
<proteinExistence type="predicted"/>
<protein>
    <submittedName>
        <fullName evidence="6">FAD-binding protein</fullName>
    </submittedName>
</protein>
<dbReference type="Gene3D" id="1.10.45.10">
    <property type="entry name" value="Vanillyl-alcohol Oxidase, Chain A, domain 4"/>
    <property type="match status" value="1"/>
</dbReference>
<comment type="cofactor">
    <cofactor evidence="1">
        <name>FAD</name>
        <dbReference type="ChEBI" id="CHEBI:57692"/>
    </cofactor>
</comment>
<dbReference type="PANTHER" id="PTHR42934">
    <property type="entry name" value="GLYCOLATE OXIDASE SUBUNIT GLCD"/>
    <property type="match status" value="1"/>
</dbReference>
<dbReference type="InterPro" id="IPR016169">
    <property type="entry name" value="FAD-bd_PCMH_sub2"/>
</dbReference>
<evidence type="ECO:0000256" key="3">
    <source>
        <dbReference type="ARBA" id="ARBA00022827"/>
    </source>
</evidence>
<dbReference type="InterPro" id="IPR016164">
    <property type="entry name" value="FAD-linked_Oxase-like_C"/>
</dbReference>
<dbReference type="SUPFAM" id="SSF56176">
    <property type="entry name" value="FAD-binding/transporter-associated domain-like"/>
    <property type="match status" value="1"/>
</dbReference>
<evidence type="ECO:0000259" key="5">
    <source>
        <dbReference type="PROSITE" id="PS51387"/>
    </source>
</evidence>
<dbReference type="SUPFAM" id="SSF55103">
    <property type="entry name" value="FAD-linked oxidases, C-terminal domain"/>
    <property type="match status" value="1"/>
</dbReference>
<dbReference type="Gene3D" id="3.30.70.2740">
    <property type="match status" value="1"/>
</dbReference>
<dbReference type="Pfam" id="PF01565">
    <property type="entry name" value="FAD_binding_4"/>
    <property type="match status" value="1"/>
</dbReference>
<organism evidence="6">
    <name type="scientific">Oceaniferula spumae</name>
    <dbReference type="NCBI Taxonomy" id="2979115"/>
    <lineage>
        <taxon>Bacteria</taxon>
        <taxon>Pseudomonadati</taxon>
        <taxon>Verrucomicrobiota</taxon>
        <taxon>Verrucomicrobiia</taxon>
        <taxon>Verrucomicrobiales</taxon>
        <taxon>Verrucomicrobiaceae</taxon>
        <taxon>Oceaniferula</taxon>
    </lineage>
</organism>
<feature type="domain" description="FAD-binding PCMH-type" evidence="5">
    <location>
        <begin position="36"/>
        <end position="215"/>
    </location>
</feature>
<name>A0AAT9FND8_9BACT</name>
<dbReference type="InterPro" id="IPR016171">
    <property type="entry name" value="Vanillyl_alc_oxidase_C-sub2"/>
</dbReference>
<keyword evidence="3" id="KW-0274">FAD</keyword>
<evidence type="ECO:0000256" key="4">
    <source>
        <dbReference type="ARBA" id="ARBA00023002"/>
    </source>
</evidence>
<dbReference type="InterPro" id="IPR016166">
    <property type="entry name" value="FAD-bd_PCMH"/>
</dbReference>
<dbReference type="InterPro" id="IPR036318">
    <property type="entry name" value="FAD-bd_PCMH-like_sf"/>
</dbReference>
<dbReference type="Pfam" id="PF02913">
    <property type="entry name" value="FAD-oxidase_C"/>
    <property type="match status" value="1"/>
</dbReference>
<dbReference type="KEGG" id="osu:NT6N_25090"/>